<protein>
    <submittedName>
        <fullName evidence="2">Uncharacterized protein</fullName>
    </submittedName>
</protein>
<sequence length="314" mass="31996">MLLVAAAPTLMRLSSDHALSTTLHACVINRQAEGPRRPPSPLSLPLGDSALHDASVTTVWAYGLLTAVGLPVERPKAVLDIALTTLWFQATYWAADAAKGALGDDRCTSARRATYPNGVSGHFCYFTFVALAVAVYTADRLADVAATPALSTRRPVTTGAAPGSDAAVMAGVPQALLGVVTAAAGLLGLFTIGGVATLVRTYAHGYHSGQQVLLGAAAGIASYLAVDALHFCGATAPHLGVQLAVVAAAGGGALSAYAAAWPSAVAGEEAVTGRQLVGYAAAWLVVAAVVGWEWLRLPRGPPREAGVARAAKQE</sequence>
<accession>A0A1X6PD70</accession>
<keyword evidence="3" id="KW-1185">Reference proteome</keyword>
<dbReference type="OrthoDB" id="4763at2759"/>
<evidence type="ECO:0000313" key="3">
    <source>
        <dbReference type="Proteomes" id="UP000218209"/>
    </source>
</evidence>
<dbReference type="AlphaFoldDB" id="A0A1X6PD70"/>
<keyword evidence="1" id="KW-0472">Membrane</keyword>
<proteinExistence type="predicted"/>
<organism evidence="2 3">
    <name type="scientific">Porphyra umbilicalis</name>
    <name type="common">Purple laver</name>
    <name type="synonym">Red alga</name>
    <dbReference type="NCBI Taxonomy" id="2786"/>
    <lineage>
        <taxon>Eukaryota</taxon>
        <taxon>Rhodophyta</taxon>
        <taxon>Bangiophyceae</taxon>
        <taxon>Bangiales</taxon>
        <taxon>Bangiaceae</taxon>
        <taxon>Porphyra</taxon>
    </lineage>
</organism>
<feature type="transmembrane region" description="Helical" evidence="1">
    <location>
        <begin position="243"/>
        <end position="264"/>
    </location>
</feature>
<gene>
    <name evidence="2" type="ORF">BU14_0098s0038</name>
</gene>
<dbReference type="EMBL" id="KV918804">
    <property type="protein sequence ID" value="OSX78812.1"/>
    <property type="molecule type" value="Genomic_DNA"/>
</dbReference>
<evidence type="ECO:0000256" key="1">
    <source>
        <dbReference type="SAM" id="Phobius"/>
    </source>
</evidence>
<feature type="transmembrane region" description="Helical" evidence="1">
    <location>
        <begin position="276"/>
        <end position="295"/>
    </location>
</feature>
<feature type="transmembrane region" description="Helical" evidence="1">
    <location>
        <begin position="175"/>
        <end position="199"/>
    </location>
</feature>
<evidence type="ECO:0000313" key="2">
    <source>
        <dbReference type="EMBL" id="OSX78812.1"/>
    </source>
</evidence>
<feature type="transmembrane region" description="Helical" evidence="1">
    <location>
        <begin position="115"/>
        <end position="136"/>
    </location>
</feature>
<reference evidence="2 3" key="1">
    <citation type="submission" date="2017-03" db="EMBL/GenBank/DDBJ databases">
        <title>WGS assembly of Porphyra umbilicalis.</title>
        <authorList>
            <person name="Brawley S.H."/>
            <person name="Blouin N.A."/>
            <person name="Ficko-Blean E."/>
            <person name="Wheeler G.L."/>
            <person name="Lohr M."/>
            <person name="Goodson H.V."/>
            <person name="Jenkins J.W."/>
            <person name="Blaby-Haas C.E."/>
            <person name="Helliwell K.E."/>
            <person name="Chan C."/>
            <person name="Marriage T."/>
            <person name="Bhattacharya D."/>
            <person name="Klein A.S."/>
            <person name="Badis Y."/>
            <person name="Brodie J."/>
            <person name="Cao Y."/>
            <person name="Collen J."/>
            <person name="Dittami S.M."/>
            <person name="Gachon C.M."/>
            <person name="Green B.R."/>
            <person name="Karpowicz S."/>
            <person name="Kim J.W."/>
            <person name="Kudahl U."/>
            <person name="Lin S."/>
            <person name="Michel G."/>
            <person name="Mittag M."/>
            <person name="Olson B.J."/>
            <person name="Pangilinan J."/>
            <person name="Peng Y."/>
            <person name="Qiu H."/>
            <person name="Shu S."/>
            <person name="Singer J.T."/>
            <person name="Smith A.G."/>
            <person name="Sprecher B.N."/>
            <person name="Wagner V."/>
            <person name="Wang W."/>
            <person name="Wang Z.-Y."/>
            <person name="Yan J."/>
            <person name="Yarish C."/>
            <person name="Zoeuner-Riek S."/>
            <person name="Zhuang Y."/>
            <person name="Zou Y."/>
            <person name="Lindquist E.A."/>
            <person name="Grimwood J."/>
            <person name="Barry K."/>
            <person name="Rokhsar D.S."/>
            <person name="Schmutz J."/>
            <person name="Stiller J.W."/>
            <person name="Grossman A.R."/>
            <person name="Prochnik S.E."/>
        </authorList>
    </citation>
    <scope>NUCLEOTIDE SEQUENCE [LARGE SCALE GENOMIC DNA]</scope>
    <source>
        <strain evidence="2">4086291</strain>
    </source>
</reference>
<feature type="transmembrane region" description="Helical" evidence="1">
    <location>
        <begin position="211"/>
        <end position="231"/>
    </location>
</feature>
<dbReference type="Proteomes" id="UP000218209">
    <property type="component" value="Unassembled WGS sequence"/>
</dbReference>
<keyword evidence="1" id="KW-1133">Transmembrane helix</keyword>
<keyword evidence="1" id="KW-0812">Transmembrane</keyword>
<name>A0A1X6PD70_PORUM</name>